<dbReference type="PROSITE" id="PS51257">
    <property type="entry name" value="PROKAR_LIPOPROTEIN"/>
    <property type="match status" value="1"/>
</dbReference>
<dbReference type="EMBL" id="CP136594">
    <property type="protein sequence ID" value="WOE75284.1"/>
    <property type="molecule type" value="Genomic_DNA"/>
</dbReference>
<organism evidence="3 4">
    <name type="scientific">Alterisphingorhabdus coralli</name>
    <dbReference type="NCBI Taxonomy" id="3071408"/>
    <lineage>
        <taxon>Bacteria</taxon>
        <taxon>Pseudomonadati</taxon>
        <taxon>Pseudomonadota</taxon>
        <taxon>Alphaproteobacteria</taxon>
        <taxon>Sphingomonadales</taxon>
        <taxon>Sphingomonadaceae</taxon>
        <taxon>Alterisphingorhabdus (ex Yan et al. 2024)</taxon>
    </lineage>
</organism>
<dbReference type="InterPro" id="IPR036928">
    <property type="entry name" value="AS_sf"/>
</dbReference>
<reference evidence="3 4" key="1">
    <citation type="submission" date="2023-10" db="EMBL/GenBank/DDBJ databases">
        <title>Complete genome sequence of a Sphingomonadaceae bacterium.</title>
        <authorList>
            <person name="Yan C."/>
        </authorList>
    </citation>
    <scope>NUCLEOTIDE SEQUENCE [LARGE SCALE GENOMIC DNA]</scope>
    <source>
        <strain evidence="3 4">SCSIO 66989</strain>
    </source>
</reference>
<gene>
    <name evidence="3" type="ORF">RB602_00770</name>
</gene>
<dbReference type="PANTHER" id="PTHR11895">
    <property type="entry name" value="TRANSAMIDASE"/>
    <property type="match status" value="1"/>
</dbReference>
<evidence type="ECO:0000313" key="3">
    <source>
        <dbReference type="EMBL" id="WOE75284.1"/>
    </source>
</evidence>
<dbReference type="InterPro" id="IPR020556">
    <property type="entry name" value="Amidase_CS"/>
</dbReference>
<protein>
    <submittedName>
        <fullName evidence="3">Amidase family protein</fullName>
    </submittedName>
</protein>
<dbReference type="Gene3D" id="3.90.1300.10">
    <property type="entry name" value="Amidase signature (AS) domain"/>
    <property type="match status" value="1"/>
</dbReference>
<dbReference type="RefSeq" id="WP_317082059.1">
    <property type="nucleotide sequence ID" value="NZ_CP136594.1"/>
</dbReference>
<comment type="similarity">
    <text evidence="1">Belongs to the amidase family.</text>
</comment>
<dbReference type="KEGG" id="acoa:RB602_00770"/>
<accession>A0AA97F6G8</accession>
<evidence type="ECO:0000313" key="4">
    <source>
        <dbReference type="Proteomes" id="UP001302429"/>
    </source>
</evidence>
<proteinExistence type="inferred from homology"/>
<dbReference type="SUPFAM" id="SSF75304">
    <property type="entry name" value="Amidase signature (AS) enzymes"/>
    <property type="match status" value="1"/>
</dbReference>
<evidence type="ECO:0000256" key="1">
    <source>
        <dbReference type="ARBA" id="ARBA00009199"/>
    </source>
</evidence>
<sequence>MDCTRRQMMAGMTSTFALASLGGCKEADIPGGESDLTKLDGVSQASLIADGHMSAEEAVTAALERIEKVDPEINAFVDVRPEQALEKARNLPFPDRPYSGLPYALKDLNEYPGMKWERGTAMFKGAMGEKKTPYTQKIDETGVIILGKTATPEFGLLGTTEPLAYKSCKNPWNTGHSAGGSSGGAAAAVAARIIPIAQASDGGGSIRNPAAQCGLVGLKPSRGRFPDQGNPARAIDLSIKHCVSLSVRDNALMLALTEAENGPLDPVGLVKQSETTPKRIAVTVNDLQGRPPHPDVANAVMEAAKQLEELGHQVEMVDAGPGVSDEITDDFTVLWGEAVVPIVDAANKMAGGSARDAGLLEGWTVDLADNVRSLSEQDVAAAFVRLEREAEKIRTWLATYDAWLTPSASMPAPELGWTRGDLPFAQNSDRSGQLVGHFSMHNLAGTPSISLPWGLSGGLPIGVLLSSGIGNEKTLLELSYQIEEARPWIDTLPPVVA</sequence>
<dbReference type="Proteomes" id="UP001302429">
    <property type="component" value="Chromosome"/>
</dbReference>
<dbReference type="GO" id="GO:0003824">
    <property type="term" value="F:catalytic activity"/>
    <property type="evidence" value="ECO:0007669"/>
    <property type="project" value="InterPro"/>
</dbReference>
<dbReference type="InterPro" id="IPR023631">
    <property type="entry name" value="Amidase_dom"/>
</dbReference>
<feature type="domain" description="Amidase" evidence="2">
    <location>
        <begin position="57"/>
        <end position="476"/>
    </location>
</feature>
<dbReference type="AlphaFoldDB" id="A0AA97F6G8"/>
<dbReference type="PANTHER" id="PTHR11895:SF7">
    <property type="entry name" value="GLUTAMYL-TRNA(GLN) AMIDOTRANSFERASE SUBUNIT A, MITOCHONDRIAL"/>
    <property type="match status" value="1"/>
</dbReference>
<dbReference type="Pfam" id="PF01425">
    <property type="entry name" value="Amidase"/>
    <property type="match status" value="1"/>
</dbReference>
<name>A0AA97F6G8_9SPHN</name>
<dbReference type="InterPro" id="IPR000120">
    <property type="entry name" value="Amidase"/>
</dbReference>
<dbReference type="PROSITE" id="PS00571">
    <property type="entry name" value="AMIDASES"/>
    <property type="match status" value="1"/>
</dbReference>
<evidence type="ECO:0000259" key="2">
    <source>
        <dbReference type="Pfam" id="PF01425"/>
    </source>
</evidence>
<keyword evidence="4" id="KW-1185">Reference proteome</keyword>